<accession>J0RX81</accession>
<evidence type="ECO:0000313" key="2">
    <source>
        <dbReference type="Proteomes" id="UP000005095"/>
    </source>
</evidence>
<name>J0RX81_9EURY</name>
<evidence type="ECO:0000313" key="1">
    <source>
        <dbReference type="EMBL" id="EJG06136.1"/>
    </source>
</evidence>
<sequence length="78" mass="8477">MAEQERYQRMVVSTLARKLGPAAADFAQDMAARAGLRFADLSPANVEGFAANVETHAVRYIPAADARFVANVIRKLQA</sequence>
<organism evidence="1 2">
    <name type="scientific">Methanofollis liminatans DSM 4140</name>
    <dbReference type="NCBI Taxonomy" id="28892"/>
    <lineage>
        <taxon>Archaea</taxon>
        <taxon>Methanobacteriati</taxon>
        <taxon>Methanobacteriota</taxon>
        <taxon>Stenosarchaea group</taxon>
        <taxon>Methanomicrobia</taxon>
        <taxon>Methanomicrobiales</taxon>
        <taxon>Methanomicrobiaceae</taxon>
        <taxon>Methanofollis</taxon>
    </lineage>
</organism>
<reference evidence="1 2" key="1">
    <citation type="submission" date="2011-08" db="EMBL/GenBank/DDBJ databases">
        <title>The complete genome of Methanofollis liminatans DSM 4140.</title>
        <authorList>
            <consortium name="US DOE Joint Genome Institute (JGI-PGF)"/>
            <person name="Lucas S."/>
            <person name="Han J."/>
            <person name="Lapidus A."/>
            <person name="Bruce D."/>
            <person name="Goodwin L."/>
            <person name="Pitluck S."/>
            <person name="Peters L."/>
            <person name="Kyrpides N."/>
            <person name="Mavromatis K."/>
            <person name="Ivanova N."/>
            <person name="Mikhailova N."/>
            <person name="Lu M."/>
            <person name="Detter J.C."/>
            <person name="Tapia R."/>
            <person name="Han C."/>
            <person name="Land M."/>
            <person name="Hauser L."/>
            <person name="Markowitz V."/>
            <person name="Cheng J.-F."/>
            <person name="Hugenholtz P."/>
            <person name="Woyke T."/>
            <person name="Wu D."/>
            <person name="Spring S."/>
            <person name="Schuler E."/>
            <person name="Brambilla E."/>
            <person name="Klenk H.-P."/>
            <person name="Eisen J.A."/>
        </authorList>
    </citation>
    <scope>NUCLEOTIDE SEQUENCE [LARGE SCALE GENOMIC DNA]</scope>
    <source>
        <strain evidence="1 2">DSM 4140</strain>
    </source>
</reference>
<dbReference type="Proteomes" id="UP000005095">
    <property type="component" value="Chromosome"/>
</dbReference>
<dbReference type="OrthoDB" id="108634at2157"/>
<dbReference type="HOGENOM" id="CLU_2613664_0_0_2"/>
<keyword evidence="2" id="KW-1185">Reference proteome</keyword>
<proteinExistence type="predicted"/>
<protein>
    <submittedName>
        <fullName evidence="1">Uncharacterized protein</fullName>
    </submittedName>
</protein>
<dbReference type="STRING" id="28892.Metli_0158"/>
<gene>
    <name evidence="1" type="ORF">Metli_0158</name>
</gene>
<dbReference type="RefSeq" id="WP_004037136.1">
    <property type="nucleotide sequence ID" value="NZ_CM001555.1"/>
</dbReference>
<dbReference type="EMBL" id="CM001555">
    <property type="protein sequence ID" value="EJG06136.1"/>
    <property type="molecule type" value="Genomic_DNA"/>
</dbReference>
<dbReference type="AlphaFoldDB" id="J0RX81"/>